<reference evidence="2" key="1">
    <citation type="journal article" date="2019" name="Int. J. Syst. Evol. Microbiol.">
        <title>The Global Catalogue of Microorganisms (GCM) 10K type strain sequencing project: providing services to taxonomists for standard genome sequencing and annotation.</title>
        <authorList>
            <consortium name="The Broad Institute Genomics Platform"/>
            <consortium name="The Broad Institute Genome Sequencing Center for Infectious Disease"/>
            <person name="Wu L."/>
            <person name="Ma J."/>
        </authorList>
    </citation>
    <scope>NUCLEOTIDE SEQUENCE [LARGE SCALE GENOMIC DNA]</scope>
    <source>
        <strain evidence="2">CGMCC 1.15304</strain>
    </source>
</reference>
<protein>
    <submittedName>
        <fullName evidence="1">Helix-turn-helix transcriptional regulator</fullName>
    </submittedName>
</protein>
<dbReference type="SUPFAM" id="SSF46785">
    <property type="entry name" value="Winged helix' DNA-binding domain"/>
    <property type="match status" value="1"/>
</dbReference>
<dbReference type="InterPro" id="IPR036388">
    <property type="entry name" value="WH-like_DNA-bd_sf"/>
</dbReference>
<dbReference type="RefSeq" id="WP_068149511.1">
    <property type="nucleotide sequence ID" value="NZ_JBHSCR010000004.1"/>
</dbReference>
<comment type="caution">
    <text evidence="1">The sequence shown here is derived from an EMBL/GenBank/DDBJ whole genome shotgun (WGS) entry which is preliminary data.</text>
</comment>
<dbReference type="EMBL" id="JBHSCR010000004">
    <property type="protein sequence ID" value="MFC4347732.1"/>
    <property type="molecule type" value="Genomic_DNA"/>
</dbReference>
<name>A0ABV8U967_9PROT</name>
<gene>
    <name evidence="1" type="ORF">ACFO5Q_07745</name>
</gene>
<dbReference type="Gene3D" id="1.10.10.10">
    <property type="entry name" value="Winged helix-like DNA-binding domain superfamily/Winged helix DNA-binding domain"/>
    <property type="match status" value="1"/>
</dbReference>
<evidence type="ECO:0000313" key="1">
    <source>
        <dbReference type="EMBL" id="MFC4347732.1"/>
    </source>
</evidence>
<dbReference type="InterPro" id="IPR036390">
    <property type="entry name" value="WH_DNA-bd_sf"/>
</dbReference>
<proteinExistence type="predicted"/>
<accession>A0ABV8U967</accession>
<keyword evidence="2" id="KW-1185">Reference proteome</keyword>
<dbReference type="Proteomes" id="UP001595776">
    <property type="component" value="Unassembled WGS sequence"/>
</dbReference>
<sequence>MQTTREIILTELKRTGACRADDMAEKLELTPMAIRQHLYQLRDEGAVVCRSKPQGRGRPAKMWELTEKADVYFPDAHRDLSLDLLESMRDLFGEDGLAKLVNHRTAKQKTRYEHSLEGKRDLKARLKALAAERAREGYMAETVEKDGALFLLENHCPICEAAKACSGLCGKELTLFKELLANEAEVERTEHLLSGGKRCAYKITPKNQEG</sequence>
<evidence type="ECO:0000313" key="2">
    <source>
        <dbReference type="Proteomes" id="UP001595776"/>
    </source>
</evidence>
<organism evidence="1 2">
    <name type="scientific">Kordiimonas lipolytica</name>
    <dbReference type="NCBI Taxonomy" id="1662421"/>
    <lineage>
        <taxon>Bacteria</taxon>
        <taxon>Pseudomonadati</taxon>
        <taxon>Pseudomonadota</taxon>
        <taxon>Alphaproteobacteria</taxon>
        <taxon>Kordiimonadales</taxon>
        <taxon>Kordiimonadaceae</taxon>
        <taxon>Kordiimonas</taxon>
    </lineage>
</organism>